<dbReference type="PANTHER" id="PTHR39664">
    <property type="match status" value="1"/>
</dbReference>
<dbReference type="OrthoDB" id="32974at2"/>
<dbReference type="AlphaFoldDB" id="A0A0S4L3K2"/>
<reference evidence="3" key="1">
    <citation type="submission" date="2015-10" db="EMBL/GenBank/DDBJ databases">
        <authorList>
            <person name="Luecker S."/>
            <person name="Luecker S."/>
        </authorList>
    </citation>
    <scope>NUCLEOTIDE SEQUENCE [LARGE SCALE GENOMIC DNA]</scope>
</reference>
<name>A0A0S4L3K2_9BACT</name>
<dbReference type="EMBL" id="CZPZ01000001">
    <property type="protein sequence ID" value="CUS31293.1"/>
    <property type="molecule type" value="Genomic_DNA"/>
</dbReference>
<proteinExistence type="predicted"/>
<dbReference type="InterPro" id="IPR002716">
    <property type="entry name" value="PIN_dom"/>
</dbReference>
<dbReference type="Pfam" id="PF01850">
    <property type="entry name" value="PIN"/>
    <property type="match status" value="1"/>
</dbReference>
<evidence type="ECO:0000259" key="1">
    <source>
        <dbReference type="Pfam" id="PF01850"/>
    </source>
</evidence>
<dbReference type="PANTHER" id="PTHR39664:SF2">
    <property type="entry name" value="NUCLEIC ACID-BINDING PROTEIN, CONTAINING PIN DOMAIN-RELATED"/>
    <property type="match status" value="1"/>
</dbReference>
<evidence type="ECO:0000313" key="2">
    <source>
        <dbReference type="EMBL" id="CUS31293.1"/>
    </source>
</evidence>
<gene>
    <name evidence="2" type="ORF">COMA2_10028</name>
</gene>
<dbReference type="RefSeq" id="WP_090893548.1">
    <property type="nucleotide sequence ID" value="NZ_CZPZ01000001.1"/>
</dbReference>
<dbReference type="CDD" id="cd18683">
    <property type="entry name" value="PIN_VapC-like"/>
    <property type="match status" value="1"/>
</dbReference>
<sequence length="131" mass="14820">MIAIDTNVLVRFLTQDDPEQTRRVQRCFAAAKDQDESLFLNHIVLCECVWVLSYSYGFPKAALIDVLDRLLTTKQFIIEDKPSVWAAIADYRSSQADFADCLIGIKNRKAGCETTITLDQGTAKLATFRRL</sequence>
<evidence type="ECO:0000313" key="3">
    <source>
        <dbReference type="Proteomes" id="UP000198736"/>
    </source>
</evidence>
<organism evidence="2 3">
    <name type="scientific">Candidatus Nitrospira nitrificans</name>
    <dbReference type="NCBI Taxonomy" id="1742973"/>
    <lineage>
        <taxon>Bacteria</taxon>
        <taxon>Pseudomonadati</taxon>
        <taxon>Nitrospirota</taxon>
        <taxon>Nitrospiria</taxon>
        <taxon>Nitrospirales</taxon>
        <taxon>Nitrospiraceae</taxon>
        <taxon>Nitrospira</taxon>
    </lineage>
</organism>
<dbReference type="SUPFAM" id="SSF88723">
    <property type="entry name" value="PIN domain-like"/>
    <property type="match status" value="1"/>
</dbReference>
<dbReference type="InterPro" id="IPR029060">
    <property type="entry name" value="PIN-like_dom_sf"/>
</dbReference>
<accession>A0A0S4L3K2</accession>
<feature type="domain" description="PIN" evidence="1">
    <location>
        <begin position="3"/>
        <end position="124"/>
    </location>
</feature>
<keyword evidence="3" id="KW-1185">Reference proteome</keyword>
<dbReference type="Gene3D" id="3.40.50.1010">
    <property type="entry name" value="5'-nuclease"/>
    <property type="match status" value="1"/>
</dbReference>
<dbReference type="STRING" id="1742973.COMA2_10028"/>
<protein>
    <submittedName>
        <fullName evidence="2">PilT protein domain protein</fullName>
    </submittedName>
</protein>
<dbReference type="Proteomes" id="UP000198736">
    <property type="component" value="Unassembled WGS sequence"/>
</dbReference>